<sequence length="144" mass="14871">MRSIVISIVLATILHATLVLGGIDTLRDITGGGIYRGPGNNFGYGNVYGGSGYGGNGYGGSGYGGNGYYGGSFGGGYPGYGNPYGPTNYGNNPTYFGNGPTNYGNGPMNYGNGGFNNGAGNPYFPSPWGANNQFNYNNGNRYPY</sequence>
<reference evidence="3" key="1">
    <citation type="submission" date="2022-11" db="UniProtKB">
        <authorList>
            <consortium name="WormBaseParasite"/>
        </authorList>
    </citation>
    <scope>IDENTIFICATION</scope>
</reference>
<feature type="chain" id="PRO_5037871787" evidence="1">
    <location>
        <begin position="22"/>
        <end position="144"/>
    </location>
</feature>
<dbReference type="AlphaFoldDB" id="A0A914XAL3"/>
<dbReference type="Proteomes" id="UP000887566">
    <property type="component" value="Unplaced"/>
</dbReference>
<protein>
    <submittedName>
        <fullName evidence="3">Uncharacterized protein</fullName>
    </submittedName>
</protein>
<keyword evidence="1" id="KW-0732">Signal</keyword>
<organism evidence="2 3">
    <name type="scientific">Plectus sambesii</name>
    <dbReference type="NCBI Taxonomy" id="2011161"/>
    <lineage>
        <taxon>Eukaryota</taxon>
        <taxon>Metazoa</taxon>
        <taxon>Ecdysozoa</taxon>
        <taxon>Nematoda</taxon>
        <taxon>Chromadorea</taxon>
        <taxon>Plectida</taxon>
        <taxon>Plectina</taxon>
        <taxon>Plectoidea</taxon>
        <taxon>Plectidae</taxon>
        <taxon>Plectus</taxon>
    </lineage>
</organism>
<dbReference type="WBParaSite" id="PSAMB.scaffold675size44065.g7835.t1">
    <property type="protein sequence ID" value="PSAMB.scaffold675size44065.g7835.t1"/>
    <property type="gene ID" value="PSAMB.scaffold675size44065.g7835"/>
</dbReference>
<accession>A0A914XAL3</accession>
<evidence type="ECO:0000313" key="3">
    <source>
        <dbReference type="WBParaSite" id="PSAMB.scaffold675size44065.g7835.t1"/>
    </source>
</evidence>
<name>A0A914XAL3_9BILA</name>
<evidence type="ECO:0000313" key="2">
    <source>
        <dbReference type="Proteomes" id="UP000887566"/>
    </source>
</evidence>
<keyword evidence="2" id="KW-1185">Reference proteome</keyword>
<evidence type="ECO:0000256" key="1">
    <source>
        <dbReference type="SAM" id="SignalP"/>
    </source>
</evidence>
<feature type="signal peptide" evidence="1">
    <location>
        <begin position="1"/>
        <end position="21"/>
    </location>
</feature>
<proteinExistence type="predicted"/>